<dbReference type="InterPro" id="IPR008792">
    <property type="entry name" value="PQQD"/>
</dbReference>
<dbReference type="Gene3D" id="1.10.10.1150">
    <property type="entry name" value="Coenzyme PQQ synthesis protein D (PqqD)"/>
    <property type="match status" value="1"/>
</dbReference>
<evidence type="ECO:0000313" key="1">
    <source>
        <dbReference type="EMBL" id="RBP49934.1"/>
    </source>
</evidence>
<name>A0A395JPE7_9GAMM</name>
<accession>A0A395JPE7</accession>
<dbReference type="AlphaFoldDB" id="A0A395JPE7"/>
<gene>
    <name evidence="1" type="ORF">DFR28_103366</name>
</gene>
<sequence length="104" mass="11954">MRYKLVLRKMTKEDRILQRNNDLIHANMGEETVLMSLSNGEYYGINDVGSTIWNLLENSLSVQQLIIQLTDIYGISEEQCNREIGGFLDDMEEKGLLIIEEQAS</sequence>
<dbReference type="EMBL" id="QNRT01000003">
    <property type="protein sequence ID" value="RBP49934.1"/>
    <property type="molecule type" value="Genomic_DNA"/>
</dbReference>
<organism evidence="1 2">
    <name type="scientific">Arenicella xantha</name>
    <dbReference type="NCBI Taxonomy" id="644221"/>
    <lineage>
        <taxon>Bacteria</taxon>
        <taxon>Pseudomonadati</taxon>
        <taxon>Pseudomonadota</taxon>
        <taxon>Gammaproteobacteria</taxon>
        <taxon>Arenicellales</taxon>
        <taxon>Arenicellaceae</taxon>
        <taxon>Arenicella</taxon>
    </lineage>
</organism>
<keyword evidence="2" id="KW-1185">Reference proteome</keyword>
<dbReference type="InParanoid" id="A0A395JPE7"/>
<protein>
    <submittedName>
        <fullName evidence="1">Coenzyme PQQ synthesis protein D (PqqD)</fullName>
    </submittedName>
</protein>
<dbReference type="OrthoDB" id="9800554at2"/>
<dbReference type="Pfam" id="PF05402">
    <property type="entry name" value="PqqD"/>
    <property type="match status" value="1"/>
</dbReference>
<dbReference type="RefSeq" id="WP_113954918.1">
    <property type="nucleotide sequence ID" value="NZ_QNRT01000003.1"/>
</dbReference>
<reference evidence="1 2" key="1">
    <citation type="submission" date="2018-06" db="EMBL/GenBank/DDBJ databases">
        <title>Genomic Encyclopedia of Type Strains, Phase IV (KMG-IV): sequencing the most valuable type-strain genomes for metagenomic binning, comparative biology and taxonomic classification.</title>
        <authorList>
            <person name="Goeker M."/>
        </authorList>
    </citation>
    <scope>NUCLEOTIDE SEQUENCE [LARGE SCALE GENOMIC DNA]</scope>
    <source>
        <strain evidence="1 2">DSM 24032</strain>
    </source>
</reference>
<dbReference type="InterPro" id="IPR041881">
    <property type="entry name" value="PqqD_sf"/>
</dbReference>
<dbReference type="Proteomes" id="UP000253083">
    <property type="component" value="Unassembled WGS sequence"/>
</dbReference>
<proteinExistence type="predicted"/>
<evidence type="ECO:0000313" key="2">
    <source>
        <dbReference type="Proteomes" id="UP000253083"/>
    </source>
</evidence>
<comment type="caution">
    <text evidence="1">The sequence shown here is derived from an EMBL/GenBank/DDBJ whole genome shotgun (WGS) entry which is preliminary data.</text>
</comment>